<feature type="region of interest" description="Disordered" evidence="7">
    <location>
        <begin position="1"/>
        <end position="27"/>
    </location>
</feature>
<evidence type="ECO:0000256" key="5">
    <source>
        <dbReference type="ARBA" id="ARBA00022989"/>
    </source>
</evidence>
<feature type="compositionally biased region" description="Polar residues" evidence="7">
    <location>
        <begin position="506"/>
        <end position="516"/>
    </location>
</feature>
<feature type="transmembrane region" description="Helical" evidence="8">
    <location>
        <begin position="385"/>
        <end position="414"/>
    </location>
</feature>
<evidence type="ECO:0000256" key="6">
    <source>
        <dbReference type="ARBA" id="ARBA00023136"/>
    </source>
</evidence>
<dbReference type="Gene3D" id="3.90.550.10">
    <property type="entry name" value="Spore Coat Polysaccharide Biosynthesis Protein SpsA, Chain A"/>
    <property type="match status" value="1"/>
</dbReference>
<keyword evidence="4 8" id="KW-0812">Transmembrane</keyword>
<evidence type="ECO:0000256" key="7">
    <source>
        <dbReference type="SAM" id="MobiDB-lite"/>
    </source>
</evidence>
<comment type="caution">
    <text evidence="9">The sequence shown here is derived from an EMBL/GenBank/DDBJ whole genome shotgun (WGS) entry which is preliminary data.</text>
</comment>
<feature type="region of interest" description="Disordered" evidence="7">
    <location>
        <begin position="506"/>
        <end position="534"/>
    </location>
</feature>
<keyword evidence="5 8" id="KW-1133">Transmembrane helix</keyword>
<sequence length="534" mass="59106">MNAADGSDDHEMRDADAPGVARSTRPRRPVAELLADPAYRAQALDDAVNRLRDADADMSASVAFSRIQKIIGFTVLGLVAVAMVFYPVGTCATLVSIATIGYVVTLVDRVVIFRRGLVNGAIRVSDEQARSIPDDELPHYTVFVPAYGEPEVVGQLVAAMETIEYPREKLQVLLLLEEDDEPTIEAARGVEENGIVTVVLTPPAQPRTKPKACNYGMHFATGDIVTIFDAEDKPDPLQLRRAVHVLNNSDDESVVCVQGKLSFHNVRDNLLTEWFTADYGIWFGFLLPGMMVSRAPIPLGGTSNHFKRDVLDTIGAWDPFNVTEDADLGVRIADHGYRTLVLDSVTMEEANVDAINWVRQRSRWYKGYMQTWLVHMRHPVKLWHILGPVAFVRFTLLIAGTPVIACLNMVFWLILAMWIGGQPAFVAELFPGPIYYLALLSMLLGNGAAIYMNLIAIREDDRSELLLSALLIPLYWLMMSVAAIKGMWQILVNPSYWEKTFHGLSTSSQSTESDQAGQKDGDEDDTAEPAGART</sequence>
<dbReference type="Proteomes" id="UP000013569">
    <property type="component" value="Unassembled WGS sequence"/>
</dbReference>
<reference evidence="9 10" key="1">
    <citation type="journal article" date="2013" name="Genome Announc.">
        <title>Draft Genome Sequence of a Benzothiophene-Desulfurizing Bacterium, Gordona terrae Strain C-6.</title>
        <authorList>
            <person name="Wang W."/>
            <person name="Ma T."/>
            <person name="Ren Y."/>
            <person name="Li G."/>
        </authorList>
    </citation>
    <scope>NUCLEOTIDE SEQUENCE [LARGE SCALE GENOMIC DNA]</scope>
    <source>
        <strain evidence="9 10">C-6</strain>
    </source>
</reference>
<dbReference type="AlphaFoldDB" id="R7YBC7"/>
<dbReference type="PANTHER" id="PTHR43867">
    <property type="entry name" value="CELLULOSE SYNTHASE CATALYTIC SUBUNIT A [UDP-FORMING]"/>
    <property type="match status" value="1"/>
</dbReference>
<evidence type="ECO:0000313" key="10">
    <source>
        <dbReference type="Proteomes" id="UP000013569"/>
    </source>
</evidence>
<evidence type="ECO:0000256" key="2">
    <source>
        <dbReference type="ARBA" id="ARBA00022676"/>
    </source>
</evidence>
<feature type="compositionally biased region" description="Basic and acidic residues" evidence="7">
    <location>
        <begin position="7"/>
        <end position="16"/>
    </location>
</feature>
<organism evidence="9 10">
    <name type="scientific">Gordonia terrae C-6</name>
    <dbReference type="NCBI Taxonomy" id="1316928"/>
    <lineage>
        <taxon>Bacteria</taxon>
        <taxon>Bacillati</taxon>
        <taxon>Actinomycetota</taxon>
        <taxon>Actinomycetes</taxon>
        <taxon>Mycobacteriales</taxon>
        <taxon>Gordoniaceae</taxon>
        <taxon>Gordonia</taxon>
    </lineage>
</organism>
<gene>
    <name evidence="9" type="ORF">GTC6_08101</name>
</gene>
<evidence type="ECO:0000313" key="9">
    <source>
        <dbReference type="EMBL" id="EON33311.1"/>
    </source>
</evidence>
<dbReference type="CDD" id="cd06427">
    <property type="entry name" value="CESA_like_2"/>
    <property type="match status" value="1"/>
</dbReference>
<dbReference type="GO" id="GO:0016757">
    <property type="term" value="F:glycosyltransferase activity"/>
    <property type="evidence" value="ECO:0007669"/>
    <property type="project" value="UniProtKB-KW"/>
</dbReference>
<dbReference type="EMBL" id="AQPW01000006">
    <property type="protein sequence ID" value="EON33311.1"/>
    <property type="molecule type" value="Genomic_DNA"/>
</dbReference>
<evidence type="ECO:0000256" key="3">
    <source>
        <dbReference type="ARBA" id="ARBA00022679"/>
    </source>
</evidence>
<evidence type="ECO:0000256" key="1">
    <source>
        <dbReference type="ARBA" id="ARBA00004141"/>
    </source>
</evidence>
<evidence type="ECO:0000256" key="4">
    <source>
        <dbReference type="ARBA" id="ARBA00022692"/>
    </source>
</evidence>
<feature type="transmembrane region" description="Helical" evidence="8">
    <location>
        <begin position="434"/>
        <end position="454"/>
    </location>
</feature>
<dbReference type="InterPro" id="IPR050321">
    <property type="entry name" value="Glycosyltr_2/OpgH_subfam"/>
</dbReference>
<dbReference type="InterPro" id="IPR029044">
    <property type="entry name" value="Nucleotide-diphossugar_trans"/>
</dbReference>
<accession>R7YBC7</accession>
<keyword evidence="2" id="KW-0328">Glycosyltransferase</keyword>
<dbReference type="OrthoDB" id="7431422at2"/>
<protein>
    <submittedName>
        <fullName evidence="9">Glycosyltransferase, probably involved in cell wall biogenesis</fullName>
    </submittedName>
</protein>
<comment type="subcellular location">
    <subcellularLocation>
        <location evidence="1">Membrane</location>
        <topology evidence="1">Multi-pass membrane protein</topology>
    </subcellularLocation>
</comment>
<dbReference type="SUPFAM" id="SSF53448">
    <property type="entry name" value="Nucleotide-diphospho-sugar transferases"/>
    <property type="match status" value="1"/>
</dbReference>
<keyword evidence="6 8" id="KW-0472">Membrane</keyword>
<feature type="transmembrane region" description="Helical" evidence="8">
    <location>
        <begin position="466"/>
        <end position="488"/>
    </location>
</feature>
<keyword evidence="3 9" id="KW-0808">Transferase</keyword>
<dbReference type="PANTHER" id="PTHR43867:SF2">
    <property type="entry name" value="CELLULOSE SYNTHASE CATALYTIC SUBUNIT A [UDP-FORMING]"/>
    <property type="match status" value="1"/>
</dbReference>
<feature type="transmembrane region" description="Helical" evidence="8">
    <location>
        <begin position="94"/>
        <end position="113"/>
    </location>
</feature>
<dbReference type="PATRIC" id="fig|1316928.3.peg.1623"/>
<proteinExistence type="predicted"/>
<name>R7YBC7_9ACTN</name>
<feature type="transmembrane region" description="Helical" evidence="8">
    <location>
        <begin position="70"/>
        <end position="88"/>
    </location>
</feature>
<dbReference type="GO" id="GO:0016020">
    <property type="term" value="C:membrane"/>
    <property type="evidence" value="ECO:0007669"/>
    <property type="project" value="UniProtKB-SubCell"/>
</dbReference>
<dbReference type="Pfam" id="PF13641">
    <property type="entry name" value="Glyco_tranf_2_3"/>
    <property type="match status" value="1"/>
</dbReference>
<evidence type="ECO:0000256" key="8">
    <source>
        <dbReference type="SAM" id="Phobius"/>
    </source>
</evidence>
<dbReference type="RefSeq" id="WP_010842063.1">
    <property type="nucleotide sequence ID" value="NZ_AQPW01000006.1"/>
</dbReference>